<dbReference type="EMBL" id="JAZBJO010000007">
    <property type="protein sequence ID" value="MEE4593053.1"/>
    <property type="molecule type" value="Genomic_DNA"/>
</dbReference>
<name>A0ABU7PVD4_9ACTN</name>
<keyword evidence="1" id="KW-0812">Transmembrane</keyword>
<proteinExistence type="predicted"/>
<evidence type="ECO:0000256" key="1">
    <source>
        <dbReference type="SAM" id="Phobius"/>
    </source>
</evidence>
<feature type="transmembrane region" description="Helical" evidence="1">
    <location>
        <begin position="33"/>
        <end position="56"/>
    </location>
</feature>
<protein>
    <submittedName>
        <fullName evidence="2">Uncharacterized protein</fullName>
    </submittedName>
</protein>
<gene>
    <name evidence="2" type="ORF">V2J94_14330</name>
</gene>
<keyword evidence="1" id="KW-1133">Transmembrane helix</keyword>
<dbReference type="Proteomes" id="UP001354709">
    <property type="component" value="Unassembled WGS sequence"/>
</dbReference>
<organism evidence="2 3">
    <name type="scientific">Streptomyces asiaticus subsp. ignotus</name>
    <dbReference type="NCBI Taxonomy" id="3098222"/>
    <lineage>
        <taxon>Bacteria</taxon>
        <taxon>Bacillati</taxon>
        <taxon>Actinomycetota</taxon>
        <taxon>Actinomycetes</taxon>
        <taxon>Kitasatosporales</taxon>
        <taxon>Streptomycetaceae</taxon>
        <taxon>Streptomyces</taxon>
        <taxon>Streptomyces violaceusniger group</taxon>
    </lineage>
</organism>
<comment type="caution">
    <text evidence="2">The sequence shown here is derived from an EMBL/GenBank/DDBJ whole genome shotgun (WGS) entry which is preliminary data.</text>
</comment>
<keyword evidence="3" id="KW-1185">Reference proteome</keyword>
<evidence type="ECO:0000313" key="3">
    <source>
        <dbReference type="Proteomes" id="UP001354709"/>
    </source>
</evidence>
<evidence type="ECO:0000313" key="2">
    <source>
        <dbReference type="EMBL" id="MEE4593053.1"/>
    </source>
</evidence>
<reference evidence="2 3" key="1">
    <citation type="submission" date="2023-11" db="EMBL/GenBank/DDBJ databases">
        <title>30 novel species of actinomycetes from the DSMZ collection.</title>
        <authorList>
            <person name="Nouioui I."/>
        </authorList>
    </citation>
    <scope>NUCLEOTIDE SEQUENCE [LARGE SCALE GENOMIC DNA]</scope>
    <source>
        <strain evidence="2 3">DSM 41524</strain>
    </source>
</reference>
<dbReference type="RefSeq" id="WP_157857003.1">
    <property type="nucleotide sequence ID" value="NZ_JAZBJO010000007.1"/>
</dbReference>
<accession>A0ABU7PVD4</accession>
<keyword evidence="1" id="KW-0472">Membrane</keyword>
<sequence>MGEIDVNRDEERRIKRAVARGIRDHERKKDGGCGLIMGPVAVVVILAVLDALGVHFI</sequence>